<keyword evidence="8" id="KW-0269">Exonuclease</keyword>
<keyword evidence="9" id="KW-0067">ATP-binding</keyword>
<evidence type="ECO:0000256" key="5">
    <source>
        <dbReference type="ARBA" id="ARBA00022763"/>
    </source>
</evidence>
<keyword evidence="12" id="KW-0238">DNA-binding</keyword>
<keyword evidence="5" id="KW-0227">DNA damage</keyword>
<feature type="domain" description="UvrD-like helicase C-terminal" evidence="14">
    <location>
        <begin position="266"/>
        <end position="552"/>
    </location>
</feature>
<keyword evidence="3" id="KW-0479">Metal-binding</keyword>
<evidence type="ECO:0000256" key="12">
    <source>
        <dbReference type="ARBA" id="ARBA00023125"/>
    </source>
</evidence>
<keyword evidence="4" id="KW-0547">Nucleotide-binding</keyword>
<evidence type="ECO:0000256" key="13">
    <source>
        <dbReference type="ARBA" id="ARBA00023204"/>
    </source>
</evidence>
<evidence type="ECO:0000313" key="16">
    <source>
        <dbReference type="Proteomes" id="UP000253490"/>
    </source>
</evidence>
<evidence type="ECO:0000256" key="2">
    <source>
        <dbReference type="ARBA" id="ARBA00022722"/>
    </source>
</evidence>
<accession>A0A366ID55</accession>
<dbReference type="GO" id="GO:0003677">
    <property type="term" value="F:DNA binding"/>
    <property type="evidence" value="ECO:0007669"/>
    <property type="project" value="UniProtKB-KW"/>
</dbReference>
<dbReference type="InterPro" id="IPR038726">
    <property type="entry name" value="PDDEXK_AddAB-type"/>
</dbReference>
<dbReference type="PANTHER" id="PTHR30591">
    <property type="entry name" value="RECBCD ENZYME SUBUNIT RECC"/>
    <property type="match status" value="1"/>
</dbReference>
<dbReference type="PANTHER" id="PTHR30591:SF1">
    <property type="entry name" value="RECBCD ENZYME SUBUNIT RECC"/>
    <property type="match status" value="1"/>
</dbReference>
<evidence type="ECO:0000256" key="9">
    <source>
        <dbReference type="ARBA" id="ARBA00022840"/>
    </source>
</evidence>
<keyword evidence="11" id="KW-0411">Iron-sulfur</keyword>
<keyword evidence="16" id="KW-1185">Reference proteome</keyword>
<dbReference type="OrthoDB" id="9758506at2"/>
<keyword evidence="2" id="KW-0540">Nuclease</keyword>
<evidence type="ECO:0000313" key="15">
    <source>
        <dbReference type="EMBL" id="RBP67368.1"/>
    </source>
</evidence>
<dbReference type="NCBIfam" id="TIGR02773">
    <property type="entry name" value="addB_Gpos"/>
    <property type="match status" value="1"/>
</dbReference>
<evidence type="ECO:0000256" key="11">
    <source>
        <dbReference type="ARBA" id="ARBA00023014"/>
    </source>
</evidence>
<evidence type="ECO:0000259" key="14">
    <source>
        <dbReference type="PROSITE" id="PS51217"/>
    </source>
</evidence>
<dbReference type="Proteomes" id="UP000253490">
    <property type="component" value="Unassembled WGS sequence"/>
</dbReference>
<name>A0A366ID55_9FIRM</name>
<keyword evidence="10" id="KW-0408">Iron</keyword>
<organism evidence="15 16">
    <name type="scientific">Alkalibaculum bacchi</name>
    <dbReference type="NCBI Taxonomy" id="645887"/>
    <lineage>
        <taxon>Bacteria</taxon>
        <taxon>Bacillati</taxon>
        <taxon>Bacillota</taxon>
        <taxon>Clostridia</taxon>
        <taxon>Eubacteriales</taxon>
        <taxon>Eubacteriaceae</taxon>
        <taxon>Alkalibaculum</taxon>
    </lineage>
</organism>
<protein>
    <submittedName>
        <fullName evidence="15">DNA helicase/exodeoxyribonuclease V subunit B</fullName>
    </submittedName>
</protein>
<evidence type="ECO:0000256" key="1">
    <source>
        <dbReference type="ARBA" id="ARBA00022485"/>
    </source>
</evidence>
<dbReference type="GO" id="GO:0051539">
    <property type="term" value="F:4 iron, 4 sulfur cluster binding"/>
    <property type="evidence" value="ECO:0007669"/>
    <property type="project" value="UniProtKB-KW"/>
</dbReference>
<dbReference type="PROSITE" id="PS51217">
    <property type="entry name" value="UVRD_HELICASE_CTER"/>
    <property type="match status" value="1"/>
</dbReference>
<keyword evidence="13" id="KW-0234">DNA repair</keyword>
<dbReference type="GO" id="GO:0046872">
    <property type="term" value="F:metal ion binding"/>
    <property type="evidence" value="ECO:0007669"/>
    <property type="project" value="UniProtKB-KW"/>
</dbReference>
<keyword evidence="7 15" id="KW-0347">Helicase</keyword>
<evidence type="ECO:0000256" key="6">
    <source>
        <dbReference type="ARBA" id="ARBA00022801"/>
    </source>
</evidence>
<dbReference type="InterPro" id="IPR027417">
    <property type="entry name" value="P-loop_NTPase"/>
</dbReference>
<evidence type="ECO:0000256" key="3">
    <source>
        <dbReference type="ARBA" id="ARBA00022723"/>
    </source>
</evidence>
<dbReference type="Pfam" id="PF12705">
    <property type="entry name" value="PDDEXK_1"/>
    <property type="match status" value="1"/>
</dbReference>
<evidence type="ECO:0000256" key="4">
    <source>
        <dbReference type="ARBA" id="ARBA00022741"/>
    </source>
</evidence>
<reference evidence="15 16" key="1">
    <citation type="submission" date="2018-06" db="EMBL/GenBank/DDBJ databases">
        <title>Genomic Encyclopedia of Type Strains, Phase IV (KMG-IV): sequencing the most valuable type-strain genomes for metagenomic binning, comparative biology and taxonomic classification.</title>
        <authorList>
            <person name="Goeker M."/>
        </authorList>
    </citation>
    <scope>NUCLEOTIDE SEQUENCE [LARGE SCALE GENOMIC DNA]</scope>
    <source>
        <strain evidence="15 16">DSM 22112</strain>
    </source>
</reference>
<dbReference type="SUPFAM" id="SSF52540">
    <property type="entry name" value="P-loop containing nucleoside triphosphate hydrolases"/>
    <property type="match status" value="1"/>
</dbReference>
<dbReference type="EMBL" id="QNRX01000004">
    <property type="protein sequence ID" value="RBP67368.1"/>
    <property type="molecule type" value="Genomic_DNA"/>
</dbReference>
<sequence>MNLILGRKGTGKSRIIYNQIKKCIEKGEDGLILIVPEQFTFQAERELIEVLDSPGILDVEVLSFSRLMSRLMEEVGGATKVKLSSTGKHMALQKSLLDRQEELSIYRGMVRKSGFIHEVQDMIANLKKKMICEEDLKEILENDLQGHQMLSRKLKDITTLMESYNHWLGEEYLDSEGVIDLLIDQMESSTTIPKLKIWVDGFDTFTEQMFKFIEKLYIYSKELTISLTQITNKEDRDVEIFLINENTQNKLMEIACGQAKLITTHYKQKDKPKDIEHLERELYSYPLIPYEEKGENIKIRAFKNVYEELDYLCIDILKLVQEEGYRFRDITVVTNDLGGYEFLVKRSFEEYNIPFFMDAKRKITDKPLSILLIYSLRAIAYHFTYDDMFALIKTGLTNLDYEEYEILENYVLKYGVKGGKWKKEFTQIQESDEFDLEKLNSMRSSIIDPLLNLHQKIKQNPSFENITIALYEYMESLSIEEKLQKMLQEIKNEYGQYEYAAEIAQIYNIVMDLFDEVIEIFGDHKTSIREYLDILESGIECVDLSVIPSSLDQVIVGDIMRTRTTDFKALFILGVNEGKLPSPQSSEGIFSENENAILREKGMEIEEDIGFKSIQERYLIYSALAKPKEKIIVSYPLADWEGSSLRPSVLIHRLQEIFPFIKVEREWQDAYSITNARGTIKHMVQHYRSIVDGFDEADESIWDDVYLWYEKNSHWENHMSHIKEAMVFDNRISQLRPDLVKGLYGEILNTSVTRLEEYSNCPFKHYVNYGLRPKERKIYQVSIPDIGEILHQLIYEYTLVIEKDGLDWKEIQKEKSISICREVMDRLVVDYRQGIFESNFRYKYLARYIYRIFLRAVETLTYHYKKGKFSMLGNELIFGLGQSIPPIKIELSQEHLLYLEGRIDRVDILKHEGKWFMKIMDFKTGNKELNLSDIYYGLSLQLIVYMWVCLNYGKKKDMESVAAGMFYFKLDDPLVLSGKVEEEVIKSEITKHFKLKGLMLKDIEVLKAMDEDVEHSDIVNYKVKKNGDFSATSKGLIEEKQLDQLLSHVENTITDIGEEIFAGNIAIRPTKGQKREACTYCNYKAICFFDQQLDGNKFATKLDLSDEEVLKKIGE</sequence>
<dbReference type="GO" id="GO:0004527">
    <property type="term" value="F:exonuclease activity"/>
    <property type="evidence" value="ECO:0007669"/>
    <property type="project" value="UniProtKB-KW"/>
</dbReference>
<dbReference type="RefSeq" id="WP_113919934.1">
    <property type="nucleotide sequence ID" value="NZ_QNRX01000004.1"/>
</dbReference>
<dbReference type="Pfam" id="PF21445">
    <property type="entry name" value="ADDB_N"/>
    <property type="match status" value="1"/>
</dbReference>
<dbReference type="InterPro" id="IPR014017">
    <property type="entry name" value="DNA_helicase_UvrD-like_C"/>
</dbReference>
<dbReference type="GO" id="GO:0005524">
    <property type="term" value="F:ATP binding"/>
    <property type="evidence" value="ECO:0007669"/>
    <property type="project" value="UniProtKB-KW"/>
</dbReference>
<dbReference type="InterPro" id="IPR049035">
    <property type="entry name" value="ADDB_N"/>
</dbReference>
<keyword evidence="1" id="KW-0004">4Fe-4S</keyword>
<dbReference type="InterPro" id="IPR011604">
    <property type="entry name" value="PDDEXK-like_dom_sf"/>
</dbReference>
<evidence type="ECO:0000256" key="8">
    <source>
        <dbReference type="ARBA" id="ARBA00022839"/>
    </source>
</evidence>
<dbReference type="Gene3D" id="3.90.320.10">
    <property type="match status" value="1"/>
</dbReference>
<dbReference type="InterPro" id="IPR014140">
    <property type="entry name" value="DNA_helicase_suAddB"/>
</dbReference>
<gene>
    <name evidence="15" type="ORF">DES36_10468</name>
</gene>
<comment type="caution">
    <text evidence="15">The sequence shown here is derived from an EMBL/GenBank/DDBJ whole genome shotgun (WGS) entry which is preliminary data.</text>
</comment>
<dbReference type="Gene3D" id="3.40.50.300">
    <property type="entry name" value="P-loop containing nucleotide triphosphate hydrolases"/>
    <property type="match status" value="3"/>
</dbReference>
<dbReference type="AlphaFoldDB" id="A0A366ID55"/>
<dbReference type="GO" id="GO:0000724">
    <property type="term" value="P:double-strand break repair via homologous recombination"/>
    <property type="evidence" value="ECO:0007669"/>
    <property type="project" value="InterPro"/>
</dbReference>
<keyword evidence="6" id="KW-0378">Hydrolase</keyword>
<evidence type="ECO:0000256" key="7">
    <source>
        <dbReference type="ARBA" id="ARBA00022806"/>
    </source>
</evidence>
<dbReference type="GO" id="GO:0004386">
    <property type="term" value="F:helicase activity"/>
    <property type="evidence" value="ECO:0007669"/>
    <property type="project" value="UniProtKB-KW"/>
</dbReference>
<proteinExistence type="predicted"/>
<evidence type="ECO:0000256" key="10">
    <source>
        <dbReference type="ARBA" id="ARBA00023004"/>
    </source>
</evidence>